<evidence type="ECO:0000256" key="1">
    <source>
        <dbReference type="ARBA" id="ARBA00038414"/>
    </source>
</evidence>
<dbReference type="Proteomes" id="UP000309673">
    <property type="component" value="Unassembled WGS sequence"/>
</dbReference>
<gene>
    <name evidence="2" type="ORF">E5161_06745</name>
</gene>
<dbReference type="AlphaFoldDB" id="A0A4U0FFB1"/>
<comment type="caution">
    <text evidence="2">The sequence shown here is derived from an EMBL/GenBank/DDBJ whole genome shotgun (WGS) entry which is preliminary data.</text>
</comment>
<dbReference type="InterPro" id="IPR053714">
    <property type="entry name" value="Iso_Racemase_Enz_sf"/>
</dbReference>
<dbReference type="OrthoDB" id="978447at2"/>
<accession>A0A4U0FFB1</accession>
<evidence type="ECO:0000313" key="2">
    <source>
        <dbReference type="EMBL" id="TJY43565.1"/>
    </source>
</evidence>
<dbReference type="EMBL" id="SUPK01000002">
    <property type="protein sequence ID" value="TJY43565.1"/>
    <property type="molecule type" value="Genomic_DNA"/>
</dbReference>
<reference evidence="2 3" key="1">
    <citation type="submission" date="2019-04" db="EMBL/GenBank/DDBJ databases">
        <title>Cohnella sp. nov., isolated from soil.</title>
        <authorList>
            <person name="Kim W."/>
        </authorList>
    </citation>
    <scope>NUCLEOTIDE SEQUENCE [LARGE SCALE GENOMIC DNA]</scope>
    <source>
        <strain evidence="2 3">CAU 1483</strain>
    </source>
</reference>
<dbReference type="GO" id="GO:0047661">
    <property type="term" value="F:amino-acid racemase activity"/>
    <property type="evidence" value="ECO:0007669"/>
    <property type="project" value="InterPro"/>
</dbReference>
<proteinExistence type="inferred from homology"/>
<organism evidence="2 3">
    <name type="scientific">Cohnella pontilimi</name>
    <dbReference type="NCBI Taxonomy" id="2564100"/>
    <lineage>
        <taxon>Bacteria</taxon>
        <taxon>Bacillati</taxon>
        <taxon>Bacillota</taxon>
        <taxon>Bacilli</taxon>
        <taxon>Bacillales</taxon>
        <taxon>Paenibacillaceae</taxon>
        <taxon>Cohnella</taxon>
    </lineage>
</organism>
<sequence length="224" mass="24010">MSNPKLAFIHTTPVTIDTFKALTAELMPGWEVINFLDDSILPQLAQNGGRVTDVLERWTSYAKFAEQQGARGVVSACSSVGEAAEAARATLGIPVMRIDEAMAEEAVSRANKIGVAATLASTLQPTTRLIQRKASERGTEPEIKQALASEAYRLLMSGDREGHDRELSAVLLELVDAVDVVVLAQASMARVVSALPEALQPKFLTSPRLGMLHIAQAMEGAGRD</sequence>
<evidence type="ECO:0000313" key="3">
    <source>
        <dbReference type="Proteomes" id="UP000309673"/>
    </source>
</evidence>
<dbReference type="RefSeq" id="WP_136776926.1">
    <property type="nucleotide sequence ID" value="NZ_SUPK01000002.1"/>
</dbReference>
<dbReference type="InterPro" id="IPR015942">
    <property type="entry name" value="Asp/Glu/hydantoin_racemase"/>
</dbReference>
<dbReference type="Pfam" id="PF01177">
    <property type="entry name" value="Asp_Glu_race"/>
    <property type="match status" value="1"/>
</dbReference>
<comment type="similarity">
    <text evidence="1">Belongs to the HyuE racemase family.</text>
</comment>
<keyword evidence="3" id="KW-1185">Reference proteome</keyword>
<dbReference type="Gene3D" id="3.40.50.12500">
    <property type="match status" value="1"/>
</dbReference>
<protein>
    <submittedName>
        <fullName evidence="2">Asp/Glu racemase</fullName>
    </submittedName>
</protein>
<name>A0A4U0FFB1_9BACL</name>